<reference evidence="11 12" key="1">
    <citation type="journal article" date="2022" name="Nat. Ecol. Evol.">
        <title>A masculinizing supergene underlies an exaggerated male reproductive morph in a spider.</title>
        <authorList>
            <person name="Hendrickx F."/>
            <person name="De Corte Z."/>
            <person name="Sonet G."/>
            <person name="Van Belleghem S.M."/>
            <person name="Kostlbacher S."/>
            <person name="Vangestel C."/>
        </authorList>
    </citation>
    <scope>NUCLEOTIDE SEQUENCE [LARGE SCALE GENOMIC DNA]</scope>
    <source>
        <strain evidence="11">W744_W776</strain>
    </source>
</reference>
<dbReference type="Pfam" id="PF00057">
    <property type="entry name" value="Ldl_recept_a"/>
    <property type="match status" value="1"/>
</dbReference>
<dbReference type="InterPro" id="IPR043504">
    <property type="entry name" value="Peptidase_S1_PA_chymotrypsin"/>
</dbReference>
<dbReference type="PROSITE" id="PS50240">
    <property type="entry name" value="TRYPSIN_DOM"/>
    <property type="match status" value="1"/>
</dbReference>
<dbReference type="PROSITE" id="PS50068">
    <property type="entry name" value="LDLRA_2"/>
    <property type="match status" value="1"/>
</dbReference>
<evidence type="ECO:0000256" key="8">
    <source>
        <dbReference type="SAM" id="SignalP"/>
    </source>
</evidence>
<dbReference type="InterPro" id="IPR002172">
    <property type="entry name" value="LDrepeatLR_classA_rpt"/>
</dbReference>
<keyword evidence="1 7" id="KW-0645">Protease</keyword>
<dbReference type="PRINTS" id="PR00722">
    <property type="entry name" value="CHYMOTRYPSIN"/>
</dbReference>
<dbReference type="InterPro" id="IPR001254">
    <property type="entry name" value="Trypsin_dom"/>
</dbReference>
<evidence type="ECO:0000256" key="7">
    <source>
        <dbReference type="RuleBase" id="RU363034"/>
    </source>
</evidence>
<dbReference type="GO" id="GO:0009566">
    <property type="term" value="P:fertilization"/>
    <property type="evidence" value="ECO:0007669"/>
    <property type="project" value="UniProtKB-ARBA"/>
</dbReference>
<dbReference type="SMART" id="SM00020">
    <property type="entry name" value="Tryp_SPc"/>
    <property type="match status" value="1"/>
</dbReference>
<dbReference type="CDD" id="cd00041">
    <property type="entry name" value="CUB"/>
    <property type="match status" value="1"/>
</dbReference>
<dbReference type="SMART" id="SM00192">
    <property type="entry name" value="LDLa"/>
    <property type="match status" value="1"/>
</dbReference>
<dbReference type="FunFam" id="2.60.120.290:FF:000005">
    <property type="entry name" value="Procollagen C-endopeptidase enhancer 1"/>
    <property type="match status" value="1"/>
</dbReference>
<dbReference type="InterPro" id="IPR001314">
    <property type="entry name" value="Peptidase_S1A"/>
</dbReference>
<feature type="disulfide bond" evidence="6">
    <location>
        <begin position="156"/>
        <end position="174"/>
    </location>
</feature>
<evidence type="ECO:0000313" key="12">
    <source>
        <dbReference type="Proteomes" id="UP000827092"/>
    </source>
</evidence>
<feature type="disulfide bond" evidence="6">
    <location>
        <begin position="149"/>
        <end position="161"/>
    </location>
</feature>
<comment type="caution">
    <text evidence="11">The sequence shown here is derived from an EMBL/GenBank/DDBJ whole genome shotgun (WGS) entry which is preliminary data.</text>
</comment>
<dbReference type="CDD" id="cd00112">
    <property type="entry name" value="LDLa"/>
    <property type="match status" value="1"/>
</dbReference>
<dbReference type="AlphaFoldDB" id="A0AAV6URN0"/>
<evidence type="ECO:0000256" key="3">
    <source>
        <dbReference type="ARBA" id="ARBA00022825"/>
    </source>
</evidence>
<dbReference type="InterPro" id="IPR035914">
    <property type="entry name" value="Sperma_CUB_dom_sf"/>
</dbReference>
<dbReference type="PANTHER" id="PTHR24252">
    <property type="entry name" value="ACROSIN-RELATED"/>
    <property type="match status" value="1"/>
</dbReference>
<dbReference type="SUPFAM" id="SSF57424">
    <property type="entry name" value="LDL receptor-like module"/>
    <property type="match status" value="1"/>
</dbReference>
<name>A0AAV6URN0_9ARAC</name>
<comment type="caution">
    <text evidence="5">Lacks conserved residue(s) required for the propagation of feature annotation.</text>
</comment>
<dbReference type="Gene3D" id="2.40.10.10">
    <property type="entry name" value="Trypsin-like serine proteases"/>
    <property type="match status" value="1"/>
</dbReference>
<dbReference type="GO" id="GO:0004252">
    <property type="term" value="F:serine-type endopeptidase activity"/>
    <property type="evidence" value="ECO:0007669"/>
    <property type="project" value="InterPro"/>
</dbReference>
<keyword evidence="4 6" id="KW-1015">Disulfide bond</keyword>
<feature type="domain" description="CUB" evidence="9">
    <location>
        <begin position="23"/>
        <end position="143"/>
    </location>
</feature>
<proteinExistence type="predicted"/>
<dbReference type="Proteomes" id="UP000827092">
    <property type="component" value="Unassembled WGS sequence"/>
</dbReference>
<dbReference type="Gene3D" id="2.60.120.290">
    <property type="entry name" value="Spermadhesin, CUB domain"/>
    <property type="match status" value="1"/>
</dbReference>
<dbReference type="InterPro" id="IPR009003">
    <property type="entry name" value="Peptidase_S1_PA"/>
</dbReference>
<dbReference type="InterPro" id="IPR036055">
    <property type="entry name" value="LDL_receptor-like_sf"/>
</dbReference>
<sequence length="457" mass="49864">MSGEFVFLLALLGATSAIDLTGCNGPPKVINTLTRLQGDVYSPGYLEGAPYPSDVFCTFILVAPFGFRIRLSFADLDIEPTDLCQADALVVREGDQESGPVHGVFCGNQSQPDLVSLQNAVSIVFKSDFMVEGKGFHIKYSTAATHNLCPFGERVCRNRRCFKALERCDGVDDCGDGSDEERCGRPPMTTSCGLRPPGASSVDRVVGGREASAGGWPWQADLQLAFFHPNGHMCGGTLINSQWVVTAAHCFMQNKRAVEWRVHVGNHHKFRQDATEQVRFVERIVIYPDITDQGLLTWQLTDMTHDIALMKLNAPVKLNDYVRPACLPQQGYVLLPHTQCMASGWGMTRGSGSNTVLKEVDLWVEEPKNCDGDNGPINNRTMVCVSNREGFQDVCHGDSGGPLVCSIGTKWHVMGATSHGSKGNGVGGLCAMPGSKTVYARVADKVDWIRKILDQYS</sequence>
<feature type="chain" id="PRO_5043349987" evidence="8">
    <location>
        <begin position="18"/>
        <end position="457"/>
    </location>
</feature>
<keyword evidence="12" id="KW-1185">Reference proteome</keyword>
<dbReference type="InterPro" id="IPR000859">
    <property type="entry name" value="CUB_dom"/>
</dbReference>
<dbReference type="Gene3D" id="4.10.400.10">
    <property type="entry name" value="Low-density Lipoprotein Receptor"/>
    <property type="match status" value="1"/>
</dbReference>
<dbReference type="PROSITE" id="PS01180">
    <property type="entry name" value="CUB"/>
    <property type="match status" value="1"/>
</dbReference>
<dbReference type="PROSITE" id="PS00134">
    <property type="entry name" value="TRYPSIN_HIS"/>
    <property type="match status" value="1"/>
</dbReference>
<dbReference type="Pfam" id="PF00089">
    <property type="entry name" value="Trypsin"/>
    <property type="match status" value="1"/>
</dbReference>
<feature type="disulfide bond" evidence="6">
    <location>
        <begin position="168"/>
        <end position="183"/>
    </location>
</feature>
<dbReference type="GO" id="GO:0006508">
    <property type="term" value="P:proteolysis"/>
    <property type="evidence" value="ECO:0007669"/>
    <property type="project" value="UniProtKB-KW"/>
</dbReference>
<feature type="domain" description="Peptidase S1" evidence="10">
    <location>
        <begin position="205"/>
        <end position="454"/>
    </location>
</feature>
<dbReference type="InterPro" id="IPR018114">
    <property type="entry name" value="TRYPSIN_HIS"/>
</dbReference>
<protein>
    <submittedName>
        <fullName evidence="11">Uncharacterized protein</fullName>
    </submittedName>
</protein>
<dbReference type="SUPFAM" id="SSF50494">
    <property type="entry name" value="Trypsin-like serine proteases"/>
    <property type="match status" value="1"/>
</dbReference>
<feature type="signal peptide" evidence="8">
    <location>
        <begin position="1"/>
        <end position="17"/>
    </location>
</feature>
<dbReference type="FunFam" id="2.40.10.10:FF:000003">
    <property type="entry name" value="Transmembrane serine protease 3"/>
    <property type="match status" value="1"/>
</dbReference>
<keyword evidence="2 7" id="KW-0378">Hydrolase</keyword>
<evidence type="ECO:0000256" key="4">
    <source>
        <dbReference type="ARBA" id="ARBA00023157"/>
    </source>
</evidence>
<evidence type="ECO:0000256" key="6">
    <source>
        <dbReference type="PROSITE-ProRule" id="PRU00124"/>
    </source>
</evidence>
<dbReference type="SMART" id="SM00042">
    <property type="entry name" value="CUB"/>
    <property type="match status" value="1"/>
</dbReference>
<dbReference type="EMBL" id="JAFNEN010000285">
    <property type="protein sequence ID" value="KAG8186910.1"/>
    <property type="molecule type" value="Genomic_DNA"/>
</dbReference>
<evidence type="ECO:0000256" key="2">
    <source>
        <dbReference type="ARBA" id="ARBA00022801"/>
    </source>
</evidence>
<evidence type="ECO:0000256" key="5">
    <source>
        <dbReference type="PROSITE-ProRule" id="PRU00059"/>
    </source>
</evidence>
<dbReference type="InterPro" id="IPR033116">
    <property type="entry name" value="TRYPSIN_SER"/>
</dbReference>
<dbReference type="Pfam" id="PF00431">
    <property type="entry name" value="CUB"/>
    <property type="match status" value="1"/>
</dbReference>
<keyword evidence="3 7" id="KW-0720">Serine protease</keyword>
<keyword evidence="8" id="KW-0732">Signal</keyword>
<dbReference type="CDD" id="cd00190">
    <property type="entry name" value="Tryp_SPc"/>
    <property type="match status" value="1"/>
</dbReference>
<dbReference type="PROSITE" id="PS00135">
    <property type="entry name" value="TRYPSIN_SER"/>
    <property type="match status" value="1"/>
</dbReference>
<gene>
    <name evidence="11" type="ORF">JTE90_022878</name>
</gene>
<organism evidence="11 12">
    <name type="scientific">Oedothorax gibbosus</name>
    <dbReference type="NCBI Taxonomy" id="931172"/>
    <lineage>
        <taxon>Eukaryota</taxon>
        <taxon>Metazoa</taxon>
        <taxon>Ecdysozoa</taxon>
        <taxon>Arthropoda</taxon>
        <taxon>Chelicerata</taxon>
        <taxon>Arachnida</taxon>
        <taxon>Araneae</taxon>
        <taxon>Araneomorphae</taxon>
        <taxon>Entelegynae</taxon>
        <taxon>Araneoidea</taxon>
        <taxon>Linyphiidae</taxon>
        <taxon>Erigoninae</taxon>
        <taxon>Oedothorax</taxon>
    </lineage>
</organism>
<dbReference type="SUPFAM" id="SSF49854">
    <property type="entry name" value="Spermadhesin, CUB domain"/>
    <property type="match status" value="1"/>
</dbReference>
<dbReference type="PANTHER" id="PTHR24252:SF7">
    <property type="entry name" value="HYALIN"/>
    <property type="match status" value="1"/>
</dbReference>
<evidence type="ECO:0000259" key="9">
    <source>
        <dbReference type="PROSITE" id="PS01180"/>
    </source>
</evidence>
<evidence type="ECO:0000313" key="11">
    <source>
        <dbReference type="EMBL" id="KAG8186910.1"/>
    </source>
</evidence>
<accession>A0AAV6URN0</accession>
<evidence type="ECO:0000259" key="10">
    <source>
        <dbReference type="PROSITE" id="PS50240"/>
    </source>
</evidence>
<evidence type="ECO:0000256" key="1">
    <source>
        <dbReference type="ARBA" id="ARBA00022670"/>
    </source>
</evidence>